<dbReference type="PROSITE" id="PS51112">
    <property type="entry name" value="AMMECR1"/>
    <property type="match status" value="1"/>
</dbReference>
<feature type="region of interest" description="Disordered" evidence="1">
    <location>
        <begin position="59"/>
        <end position="159"/>
    </location>
</feature>
<evidence type="ECO:0000256" key="1">
    <source>
        <dbReference type="SAM" id="MobiDB-lite"/>
    </source>
</evidence>
<dbReference type="InterPro" id="IPR027485">
    <property type="entry name" value="AMMECR1_N"/>
</dbReference>
<accession>A0A2G7G611</accession>
<feature type="domain" description="AMMECR1" evidence="2">
    <location>
        <begin position="125"/>
        <end position="344"/>
    </location>
</feature>
<dbReference type="EMBL" id="NEXV01000110">
    <property type="protein sequence ID" value="PIG88273.1"/>
    <property type="molecule type" value="Genomic_DNA"/>
</dbReference>
<feature type="non-terminal residue" evidence="3">
    <location>
        <position position="1"/>
    </location>
</feature>
<dbReference type="InterPro" id="IPR002733">
    <property type="entry name" value="AMMECR1_domain"/>
</dbReference>
<protein>
    <submittedName>
        <fullName evidence="3">AMMECR1 family protein</fullName>
    </submittedName>
</protein>
<organism evidence="3 4">
    <name type="scientific">Aspergillus arachidicola</name>
    <dbReference type="NCBI Taxonomy" id="656916"/>
    <lineage>
        <taxon>Eukaryota</taxon>
        <taxon>Fungi</taxon>
        <taxon>Dikarya</taxon>
        <taxon>Ascomycota</taxon>
        <taxon>Pezizomycotina</taxon>
        <taxon>Eurotiomycetes</taxon>
        <taxon>Eurotiomycetidae</taxon>
        <taxon>Eurotiales</taxon>
        <taxon>Aspergillaceae</taxon>
        <taxon>Aspergillus</taxon>
        <taxon>Aspergillus subgen. Circumdati</taxon>
    </lineage>
</organism>
<dbReference type="InterPro" id="IPR023473">
    <property type="entry name" value="AMMECR1"/>
</dbReference>
<reference evidence="3 4" key="1">
    <citation type="submission" date="2017-05" db="EMBL/GenBank/DDBJ databases">
        <title>Genome sequence for an aflatoxigenic pathogen of Argentinian peanut, Aspergillus arachidicola.</title>
        <authorList>
            <person name="Moore G."/>
            <person name="Beltz S.B."/>
            <person name="Mack B.M."/>
        </authorList>
    </citation>
    <scope>NUCLEOTIDE SEQUENCE [LARGE SCALE GENOMIC DNA]</scope>
    <source>
        <strain evidence="3 4">CBS 117610</strain>
    </source>
</reference>
<feature type="compositionally biased region" description="Low complexity" evidence="1">
    <location>
        <begin position="114"/>
        <end position="147"/>
    </location>
</feature>
<keyword evidence="4" id="KW-1185">Reference proteome</keyword>
<evidence type="ECO:0000259" key="2">
    <source>
        <dbReference type="PROSITE" id="PS51112"/>
    </source>
</evidence>
<dbReference type="NCBIfam" id="TIGR00296">
    <property type="entry name" value="TIGR00296 family protein"/>
    <property type="match status" value="1"/>
</dbReference>
<dbReference type="AlphaFoldDB" id="A0A2G7G611"/>
<gene>
    <name evidence="3" type="ORF">AARAC_005908</name>
</gene>
<evidence type="ECO:0000313" key="3">
    <source>
        <dbReference type="EMBL" id="PIG88273.1"/>
    </source>
</evidence>
<dbReference type="SUPFAM" id="SSF143447">
    <property type="entry name" value="AMMECR1-like"/>
    <property type="match status" value="1"/>
</dbReference>
<sequence>KFLSPSARDPGGFENMATPAHCYYCFECLAASYKGQEHISLTAMEELWERYEQFKKVSALQDNDESVSLRESASLGLQSGDDDDDIDDVSSKPKNGPRGLKLPNINRLQSQVLSDSSSATTPSSNSSHSGLSSSTPTTTMTTPSSQSLQSDASGWRRQREKDRQYPLFVTWNTLSKSGRKSLRGCIGTFEAQELAAGLESYAITSAFEDSRFTPIPAAAIPTLSCSLTLLGSFEPCTNALDWVLGVHGIRISFINRGRRYGATYLPDVPVEQGWTKEQTLRSLMEKAGWDGGHESMTRRFLRGSSSGGHTSGSSKPWEQVSDFRVVKYQGLKASASYAEWQEWRQWVLSLGDGSEKLLSPAV</sequence>
<dbReference type="STRING" id="656916.A0A2G7G611"/>
<dbReference type="Pfam" id="PF01871">
    <property type="entry name" value="AMMECR1"/>
    <property type="match status" value="1"/>
</dbReference>
<dbReference type="Gene3D" id="3.30.700.20">
    <property type="entry name" value="Hypothetical protein ph0010, domain 1"/>
    <property type="match status" value="1"/>
</dbReference>
<dbReference type="PANTHER" id="PTHR13016">
    <property type="entry name" value="AMMECR1 HOMOLOG"/>
    <property type="match status" value="1"/>
</dbReference>
<dbReference type="InterPro" id="IPR036071">
    <property type="entry name" value="AMMECR1_dom_sf"/>
</dbReference>
<evidence type="ECO:0000313" key="4">
    <source>
        <dbReference type="Proteomes" id="UP000231358"/>
    </source>
</evidence>
<name>A0A2G7G611_9EURO</name>
<dbReference type="Proteomes" id="UP000231358">
    <property type="component" value="Unassembled WGS sequence"/>
</dbReference>
<comment type="caution">
    <text evidence="3">The sequence shown here is derived from an EMBL/GenBank/DDBJ whole genome shotgun (WGS) entry which is preliminary data.</text>
</comment>
<proteinExistence type="predicted"/>
<dbReference type="PANTHER" id="PTHR13016:SF0">
    <property type="entry name" value="AMME SYNDROME CANDIDATE GENE 1 PROTEIN"/>
    <property type="match status" value="1"/>
</dbReference>